<keyword evidence="5 12" id="KW-0813">Transport</keyword>
<keyword evidence="8 12" id="KW-0812">Transmembrane</keyword>
<name>A0ABU6K8F6_9RHOO</name>
<evidence type="ECO:0000256" key="12">
    <source>
        <dbReference type="RuleBase" id="RU363101"/>
    </source>
</evidence>
<protein>
    <recommendedName>
        <fullName evidence="4 12">Heme exporter protein D</fullName>
    </recommendedName>
</protein>
<evidence type="ECO:0000313" key="14">
    <source>
        <dbReference type="Proteomes" id="UP001331561"/>
    </source>
</evidence>
<evidence type="ECO:0000256" key="10">
    <source>
        <dbReference type="ARBA" id="ARBA00022989"/>
    </source>
</evidence>
<dbReference type="InterPro" id="IPR052075">
    <property type="entry name" value="Heme_exporter_D"/>
</dbReference>
<comment type="subcellular location">
    <subcellularLocation>
        <location evidence="2 12">Cell inner membrane</location>
        <topology evidence="2 12">Single-pass membrane protein</topology>
    </subcellularLocation>
</comment>
<evidence type="ECO:0000256" key="11">
    <source>
        <dbReference type="ARBA" id="ARBA00023136"/>
    </source>
</evidence>
<evidence type="ECO:0000256" key="7">
    <source>
        <dbReference type="ARBA" id="ARBA00022519"/>
    </source>
</evidence>
<dbReference type="NCBIfam" id="TIGR03141">
    <property type="entry name" value="cytochro_ccmD"/>
    <property type="match status" value="1"/>
</dbReference>
<evidence type="ECO:0000256" key="1">
    <source>
        <dbReference type="ARBA" id="ARBA00002442"/>
    </source>
</evidence>
<evidence type="ECO:0000256" key="8">
    <source>
        <dbReference type="ARBA" id="ARBA00022692"/>
    </source>
</evidence>
<comment type="caution">
    <text evidence="13">The sequence shown here is derived from an EMBL/GenBank/DDBJ whole genome shotgun (WGS) entry which is preliminary data.</text>
</comment>
<keyword evidence="14" id="KW-1185">Reference proteome</keyword>
<comment type="similarity">
    <text evidence="3 12">Belongs to the CcmD/CycX/HelD family.</text>
</comment>
<evidence type="ECO:0000313" key="13">
    <source>
        <dbReference type="EMBL" id="MEC5387560.1"/>
    </source>
</evidence>
<evidence type="ECO:0000256" key="3">
    <source>
        <dbReference type="ARBA" id="ARBA00008741"/>
    </source>
</evidence>
<evidence type="ECO:0000256" key="6">
    <source>
        <dbReference type="ARBA" id="ARBA00022475"/>
    </source>
</evidence>
<dbReference type="Pfam" id="PF04995">
    <property type="entry name" value="CcmD"/>
    <property type="match status" value="1"/>
</dbReference>
<keyword evidence="6 12" id="KW-1003">Cell membrane</keyword>
<keyword evidence="7 12" id="KW-0997">Cell inner membrane</keyword>
<dbReference type="InterPro" id="IPR007078">
    <property type="entry name" value="Haem_export_protD_CcmD"/>
</dbReference>
<dbReference type="PANTHER" id="PTHR37531:SF1">
    <property type="entry name" value="HEME EXPORTER PROTEIN D"/>
    <property type="match status" value="1"/>
</dbReference>
<keyword evidence="10 12" id="KW-1133">Transmembrane helix</keyword>
<dbReference type="Proteomes" id="UP001331561">
    <property type="component" value="Unassembled WGS sequence"/>
</dbReference>
<dbReference type="RefSeq" id="WP_327600528.1">
    <property type="nucleotide sequence ID" value="NZ_JAYXHS010000003.1"/>
</dbReference>
<organism evidence="13 14">
    <name type="scientific">Uliginosibacterium silvisoli</name>
    <dbReference type="NCBI Taxonomy" id="3114758"/>
    <lineage>
        <taxon>Bacteria</taxon>
        <taxon>Pseudomonadati</taxon>
        <taxon>Pseudomonadota</taxon>
        <taxon>Betaproteobacteria</taxon>
        <taxon>Rhodocyclales</taxon>
        <taxon>Zoogloeaceae</taxon>
        <taxon>Uliginosibacterium</taxon>
    </lineage>
</organism>
<gene>
    <name evidence="13" type="primary">ccmD</name>
    <name evidence="13" type="ORF">VVD49_17645</name>
</gene>
<reference evidence="13 14" key="1">
    <citation type="submission" date="2024-01" db="EMBL/GenBank/DDBJ databases">
        <title>Uliginosibacterium soil sp. nov.</title>
        <authorList>
            <person name="Lv Y."/>
        </authorList>
    </citation>
    <scope>NUCLEOTIDE SEQUENCE [LARGE SCALE GENOMIC DNA]</scope>
    <source>
        <strain evidence="13 14">H3</strain>
    </source>
</reference>
<dbReference type="PANTHER" id="PTHR37531">
    <property type="entry name" value="HEME EXPORTER PROTEIN D"/>
    <property type="match status" value="1"/>
</dbReference>
<keyword evidence="9 12" id="KW-0201">Cytochrome c-type biogenesis</keyword>
<evidence type="ECO:0000256" key="9">
    <source>
        <dbReference type="ARBA" id="ARBA00022748"/>
    </source>
</evidence>
<keyword evidence="11 12" id="KW-0472">Membrane</keyword>
<feature type="transmembrane region" description="Helical" evidence="12">
    <location>
        <begin position="20"/>
        <end position="37"/>
    </location>
</feature>
<sequence length="65" mass="7741">MIWDSFSAFIDMGGRGAFVWGSYGVTFLLIVAELWLLSRRRRDTLQRLRRLQQLEEPRDTQPQQQ</sequence>
<comment type="function">
    <text evidence="1 12">Required for the export of heme to the periplasm for the biogenesis of c-type cytochromes.</text>
</comment>
<accession>A0ABU6K8F6</accession>
<evidence type="ECO:0000256" key="4">
    <source>
        <dbReference type="ARBA" id="ARBA00016461"/>
    </source>
</evidence>
<evidence type="ECO:0000256" key="2">
    <source>
        <dbReference type="ARBA" id="ARBA00004377"/>
    </source>
</evidence>
<proteinExistence type="inferred from homology"/>
<dbReference type="EMBL" id="JAYXHS010000003">
    <property type="protein sequence ID" value="MEC5387560.1"/>
    <property type="molecule type" value="Genomic_DNA"/>
</dbReference>
<evidence type="ECO:0000256" key="5">
    <source>
        <dbReference type="ARBA" id="ARBA00022448"/>
    </source>
</evidence>